<dbReference type="EMBL" id="CBTJ020000020">
    <property type="protein sequence ID" value="CDI01251.1"/>
    <property type="molecule type" value="Genomic_DNA"/>
</dbReference>
<protein>
    <recommendedName>
        <fullName evidence="1">Putative restriction endonuclease domain-containing protein</fullName>
    </recommendedName>
</protein>
<dbReference type="Pfam" id="PF05685">
    <property type="entry name" value="Uma2"/>
    <property type="match status" value="1"/>
</dbReference>
<reference evidence="2" key="2">
    <citation type="submission" date="2014-03" db="EMBL/GenBank/DDBJ databases">
        <title>Candidatus Competibacter-lineage genomes retrieved from metagenomes reveal functional metabolic diversity.</title>
        <authorList>
            <person name="McIlroy S.J."/>
            <person name="Albertsen M."/>
            <person name="Andresen E.K."/>
            <person name="Saunders A.M."/>
            <person name="Kristiansen R."/>
            <person name="Stokholm-Bjerregaard M."/>
            <person name="Nielsen K.L."/>
            <person name="Nielsen P.H."/>
        </authorList>
    </citation>
    <scope>NUCLEOTIDE SEQUENCE</scope>
    <source>
        <strain evidence="2">Run_A_D11</strain>
    </source>
</reference>
<feature type="domain" description="Putative restriction endonuclease" evidence="1">
    <location>
        <begin position="19"/>
        <end position="155"/>
    </location>
</feature>
<dbReference type="AlphaFoldDB" id="W6M1H0"/>
<dbReference type="InterPro" id="IPR012296">
    <property type="entry name" value="Nuclease_put_TT1808"/>
</dbReference>
<gene>
    <name evidence="2" type="ORF">BN873_150039</name>
</gene>
<reference evidence="2" key="1">
    <citation type="submission" date="2013-07" db="EMBL/GenBank/DDBJ databases">
        <authorList>
            <person name="McIlroy S."/>
        </authorList>
    </citation>
    <scope>NUCLEOTIDE SEQUENCE [LARGE SCALE GENOMIC DNA]</scope>
    <source>
        <strain evidence="2">Run_A_D11</strain>
    </source>
</reference>
<evidence type="ECO:0000259" key="1">
    <source>
        <dbReference type="Pfam" id="PF05685"/>
    </source>
</evidence>
<dbReference type="SUPFAM" id="SSF52980">
    <property type="entry name" value="Restriction endonuclease-like"/>
    <property type="match status" value="1"/>
</dbReference>
<evidence type="ECO:0000313" key="3">
    <source>
        <dbReference type="Proteomes" id="UP000035760"/>
    </source>
</evidence>
<dbReference type="Gene3D" id="3.90.1570.10">
    <property type="entry name" value="tt1808, chain A"/>
    <property type="match status" value="1"/>
</dbReference>
<dbReference type="InterPro" id="IPR011335">
    <property type="entry name" value="Restrct_endonuc-II-like"/>
</dbReference>
<name>W6M1H0_9GAMM</name>
<dbReference type="Proteomes" id="UP000035760">
    <property type="component" value="Unassembled WGS sequence"/>
</dbReference>
<dbReference type="InterPro" id="IPR008538">
    <property type="entry name" value="Uma2"/>
</dbReference>
<keyword evidence="3" id="KW-1185">Reference proteome</keyword>
<evidence type="ECO:0000313" key="2">
    <source>
        <dbReference type="EMBL" id="CDI01251.1"/>
    </source>
</evidence>
<dbReference type="STRING" id="1400863.BN873_150039"/>
<sequence>MHWIDQRVRLHAISWQGYESLLALRGEQGGTRVAYLDGELELMSPSLNHELLKKMLVRLVEAYAEEGGIELNGYGSWTIKSAEARCGVEADECYTVGARTTLPERPDIAIEIVWTSGGIEKLEIYRGLGVPEVWFWQKGGLRFFLLQGADYVPSTRSRLWPDLDPVLIARCMGEASQTQAVRTLRAVLRNPES</sequence>
<dbReference type="CDD" id="cd06260">
    <property type="entry name" value="DUF820-like"/>
    <property type="match status" value="1"/>
</dbReference>
<organism evidence="2 3">
    <name type="scientific">Candidatus Competibacter denitrificans Run_A_D11</name>
    <dbReference type="NCBI Taxonomy" id="1400863"/>
    <lineage>
        <taxon>Bacteria</taxon>
        <taxon>Pseudomonadati</taxon>
        <taxon>Pseudomonadota</taxon>
        <taxon>Gammaproteobacteria</taxon>
        <taxon>Candidatus Competibacteraceae</taxon>
        <taxon>Candidatus Competibacter</taxon>
    </lineage>
</organism>
<accession>W6M1H0</accession>
<comment type="caution">
    <text evidence="2">The sequence shown here is derived from an EMBL/GenBank/DDBJ whole genome shotgun (WGS) entry which is preliminary data.</text>
</comment>
<dbReference type="PANTHER" id="PTHR47152">
    <property type="entry name" value="SLR2084 PROTEIN-RELATED"/>
    <property type="match status" value="1"/>
</dbReference>
<dbReference type="PANTHER" id="PTHR47152:SF4">
    <property type="entry name" value="SLR0445 PROTEIN"/>
    <property type="match status" value="1"/>
</dbReference>
<proteinExistence type="predicted"/>